<sequence length="56" mass="6245">MWAWLYDNATQSKDGSQSTVLYADLAPPRPLSLLERIVGWMLGEWGPASRPEKPSA</sequence>
<accession>A4U1U3</accession>
<gene>
    <name evidence="1" type="ORF">MGR_1097</name>
</gene>
<organism evidence="1">
    <name type="scientific">Magnetospirillum gryphiswaldense</name>
    <dbReference type="NCBI Taxonomy" id="55518"/>
    <lineage>
        <taxon>Bacteria</taxon>
        <taxon>Pseudomonadati</taxon>
        <taxon>Pseudomonadota</taxon>
        <taxon>Alphaproteobacteria</taxon>
        <taxon>Rhodospirillales</taxon>
        <taxon>Rhodospirillaceae</taxon>
        <taxon>Magnetospirillum</taxon>
    </lineage>
</organism>
<protein>
    <submittedName>
        <fullName evidence="1">Uncharacterized protein</fullName>
    </submittedName>
</protein>
<reference evidence="1" key="1">
    <citation type="journal article" date="2007" name="J. Bacteriol.">
        <title>Comparative genome analysis of four magnetotactic bacteria reveals a complex set of group-specific genes implicated in magnetosome biomineralization and function.</title>
        <authorList>
            <person name="Richter M."/>
            <person name="Kube M."/>
            <person name="Bazylinski D.A."/>
            <person name="Lombardot T."/>
            <person name="Gloeckner F.O."/>
            <person name="Reinhardt R."/>
            <person name="Schueler D."/>
        </authorList>
    </citation>
    <scope>NUCLEOTIDE SEQUENCE</scope>
    <source>
        <strain evidence="1">MSR-1</strain>
    </source>
</reference>
<dbReference type="EMBL" id="CU459003">
    <property type="protein sequence ID" value="CAM76850.1"/>
    <property type="molecule type" value="Genomic_DNA"/>
</dbReference>
<name>A4U1U3_9PROT</name>
<evidence type="ECO:0000313" key="1">
    <source>
        <dbReference type="EMBL" id="CAM76850.1"/>
    </source>
</evidence>
<proteinExistence type="predicted"/>
<dbReference type="AlphaFoldDB" id="A4U1U3"/>